<feature type="compositionally biased region" description="Polar residues" evidence="1">
    <location>
        <begin position="242"/>
        <end position="259"/>
    </location>
</feature>
<evidence type="ECO:0000313" key="2">
    <source>
        <dbReference type="EMBL" id="PUU75380.1"/>
    </source>
</evidence>
<organism evidence="2 3">
    <name type="scientific">Tuber borchii</name>
    <name type="common">White truffle</name>
    <dbReference type="NCBI Taxonomy" id="42251"/>
    <lineage>
        <taxon>Eukaryota</taxon>
        <taxon>Fungi</taxon>
        <taxon>Dikarya</taxon>
        <taxon>Ascomycota</taxon>
        <taxon>Pezizomycotina</taxon>
        <taxon>Pezizomycetes</taxon>
        <taxon>Pezizales</taxon>
        <taxon>Tuberaceae</taxon>
        <taxon>Tuber</taxon>
    </lineage>
</organism>
<feature type="region of interest" description="Disordered" evidence="1">
    <location>
        <begin position="233"/>
        <end position="275"/>
    </location>
</feature>
<proteinExistence type="predicted"/>
<dbReference type="AlphaFoldDB" id="A0A2T6ZIQ7"/>
<feature type="compositionally biased region" description="Polar residues" evidence="1">
    <location>
        <begin position="288"/>
        <end position="300"/>
    </location>
</feature>
<evidence type="ECO:0000313" key="3">
    <source>
        <dbReference type="Proteomes" id="UP000244722"/>
    </source>
</evidence>
<dbReference type="OrthoDB" id="5418367at2759"/>
<reference evidence="2 3" key="1">
    <citation type="submission" date="2017-04" db="EMBL/GenBank/DDBJ databases">
        <title>Draft genome sequence of Tuber borchii Vittad., a whitish edible truffle.</title>
        <authorList>
            <consortium name="DOE Joint Genome Institute"/>
            <person name="Murat C."/>
            <person name="Kuo A."/>
            <person name="Barry K.W."/>
            <person name="Clum A."/>
            <person name="Dockter R.B."/>
            <person name="Fauchery L."/>
            <person name="Iotti M."/>
            <person name="Kohler A."/>
            <person name="Labutti K."/>
            <person name="Lindquist E.A."/>
            <person name="Lipzen A."/>
            <person name="Ohm R.A."/>
            <person name="Wang M."/>
            <person name="Grigoriev I.V."/>
            <person name="Zambonelli A."/>
            <person name="Martin F.M."/>
        </authorList>
    </citation>
    <scope>NUCLEOTIDE SEQUENCE [LARGE SCALE GENOMIC DNA]</scope>
    <source>
        <strain evidence="2 3">Tbo3840</strain>
    </source>
</reference>
<dbReference type="EMBL" id="NESQ01000235">
    <property type="protein sequence ID" value="PUU75380.1"/>
    <property type="molecule type" value="Genomic_DNA"/>
</dbReference>
<accession>A0A2T6ZIQ7</accession>
<feature type="region of interest" description="Disordered" evidence="1">
    <location>
        <begin position="288"/>
        <end position="327"/>
    </location>
</feature>
<comment type="caution">
    <text evidence="2">The sequence shown here is derived from an EMBL/GenBank/DDBJ whole genome shotgun (WGS) entry which is preliminary data.</text>
</comment>
<feature type="compositionally biased region" description="Polar residues" evidence="1">
    <location>
        <begin position="313"/>
        <end position="327"/>
    </location>
</feature>
<keyword evidence="3" id="KW-1185">Reference proteome</keyword>
<protein>
    <submittedName>
        <fullName evidence="2">Uncharacterized protein</fullName>
    </submittedName>
</protein>
<dbReference type="Proteomes" id="UP000244722">
    <property type="component" value="Unassembled WGS sequence"/>
</dbReference>
<gene>
    <name evidence="2" type="ORF">B9Z19DRAFT_1067476</name>
</gene>
<name>A0A2T6ZIQ7_TUBBO</name>
<sequence>MKSNATVERVSCSNSPTKGVGVLTNTTQRPLLCELPSPNLMKNPVHLGGLEWRELVELQEEHEGTIRFKNITQDFMRQWVNEHAKLLERDELRFEYNFVNQSFAVQCMALPIHESLEDFFVREVLYSLGDKLGRKEAGKMVVVGGSGTTFSGFSGDGLGTSKKQPDSFIQLRKGGFPTIVCETGWAESIEELKQDARLWLLHTNGETKIVIILSFIEKHSKTKLACEASYQGAPSAAGSDKATVTTSNNGPTPFATGSSGARLPTDIRNNSPTLTAAGSGKATILSISNDNPIPSATGSGEATLPQEIRNDGPTPSATGSSETTLPISTIADRRSAVPPVTSDDMEKALIASIKEDMDINELAEKLFILNKQGGLSRPLLGEVGASLHLFKATDEGDDIVQTFFANLLPPEPKATKTPNKFGITLRDILGNLVPMGHDPAYEITFALEDLKEVVESSIPRTTRLRATDRAIKLIEKTVGLSREPTFAQRKRQKLNPIGTWE</sequence>
<evidence type="ECO:0000256" key="1">
    <source>
        <dbReference type="SAM" id="MobiDB-lite"/>
    </source>
</evidence>